<comment type="caution">
    <text evidence="3">The sequence shown here is derived from an EMBL/GenBank/DDBJ whole genome shotgun (WGS) entry which is preliminary data.</text>
</comment>
<sequence>MFFSQRPRAGLLPRMLALAFAIAAGAAGGTAVADDFPSRSIRFVVPFVPGSITDIAARYYAKRLGEETGQSVVVENKAGGNGLIGVSAVLNAPHDGYTMLVGTTSILATNVALYRALPYDPLKDLAALGMMASVPSVIAVPVGSERSSIEALVKAGRAKPDSLNYAAGATSYQLMGELLQEKASFTARAIPYKGVGAALNALIGKEVDFSIVDATSALGSVQGGTIQALAVASRERLPLLPSVPTTAEAGLPDFVASTWVAAVAPAQVPAARLARLEQLFAKIANDPAARKFFTERGAEVPGGGAAALRTRQKEEIELWSRIVKSAKIEQL</sequence>
<evidence type="ECO:0000313" key="4">
    <source>
        <dbReference type="Proteomes" id="UP000292445"/>
    </source>
</evidence>
<feature type="signal peptide" evidence="2">
    <location>
        <begin position="1"/>
        <end position="26"/>
    </location>
</feature>
<dbReference type="PIRSF" id="PIRSF017082">
    <property type="entry name" value="YflP"/>
    <property type="match status" value="1"/>
</dbReference>
<accession>A0A4Q7NH05</accession>
<dbReference type="Pfam" id="PF03401">
    <property type="entry name" value="TctC"/>
    <property type="match status" value="1"/>
</dbReference>
<dbReference type="OrthoDB" id="8678477at2"/>
<dbReference type="InterPro" id="IPR005064">
    <property type="entry name" value="BUG"/>
</dbReference>
<evidence type="ECO:0000256" key="1">
    <source>
        <dbReference type="ARBA" id="ARBA00006987"/>
    </source>
</evidence>
<keyword evidence="3" id="KW-0675">Receptor</keyword>
<dbReference type="CDD" id="cd07012">
    <property type="entry name" value="PBP2_Bug_TTT"/>
    <property type="match status" value="1"/>
</dbReference>
<dbReference type="SUPFAM" id="SSF53850">
    <property type="entry name" value="Periplasmic binding protein-like II"/>
    <property type="match status" value="1"/>
</dbReference>
<dbReference type="EMBL" id="SGXC01000001">
    <property type="protein sequence ID" value="RZS84139.1"/>
    <property type="molecule type" value="Genomic_DNA"/>
</dbReference>
<dbReference type="AlphaFoldDB" id="A0A4Q7NH05"/>
<gene>
    <name evidence="3" type="ORF">EV675_0141</name>
</gene>
<dbReference type="PANTHER" id="PTHR42928:SF5">
    <property type="entry name" value="BLR1237 PROTEIN"/>
    <property type="match status" value="1"/>
</dbReference>
<keyword evidence="4" id="KW-1185">Reference proteome</keyword>
<dbReference type="Proteomes" id="UP000292445">
    <property type="component" value="Unassembled WGS sequence"/>
</dbReference>
<feature type="chain" id="PRO_5020647429" evidence="2">
    <location>
        <begin position="27"/>
        <end position="331"/>
    </location>
</feature>
<name>A0A4Q7NH05_9BURK</name>
<dbReference type="RefSeq" id="WP_130355531.1">
    <property type="nucleotide sequence ID" value="NZ_SGXC01000001.1"/>
</dbReference>
<dbReference type="InterPro" id="IPR042100">
    <property type="entry name" value="Bug_dom1"/>
</dbReference>
<proteinExistence type="inferred from homology"/>
<protein>
    <submittedName>
        <fullName evidence="3">Tripartite-type tricarboxylate transporter receptor subunit TctC</fullName>
    </submittedName>
</protein>
<keyword evidence="2" id="KW-0732">Signal</keyword>
<evidence type="ECO:0000313" key="3">
    <source>
        <dbReference type="EMBL" id="RZS84139.1"/>
    </source>
</evidence>
<evidence type="ECO:0000256" key="2">
    <source>
        <dbReference type="SAM" id="SignalP"/>
    </source>
</evidence>
<comment type="similarity">
    <text evidence="1">Belongs to the UPF0065 (bug) family.</text>
</comment>
<dbReference type="Gene3D" id="3.40.190.10">
    <property type="entry name" value="Periplasmic binding protein-like II"/>
    <property type="match status" value="1"/>
</dbReference>
<reference evidence="3 4" key="1">
    <citation type="submission" date="2019-02" db="EMBL/GenBank/DDBJ databases">
        <title>Genomic Encyclopedia of Type Strains, Phase IV (KMG-IV): sequencing the most valuable type-strain genomes for metagenomic binning, comparative biology and taxonomic classification.</title>
        <authorList>
            <person name="Goeker M."/>
        </authorList>
    </citation>
    <scope>NUCLEOTIDE SEQUENCE [LARGE SCALE GENOMIC DNA]</scope>
    <source>
        <strain evidence="3 4">K24</strain>
    </source>
</reference>
<dbReference type="PANTHER" id="PTHR42928">
    <property type="entry name" value="TRICARBOXYLATE-BINDING PROTEIN"/>
    <property type="match status" value="1"/>
</dbReference>
<organism evidence="3 4">
    <name type="scientific">Pigmentiphaga kullae</name>
    <dbReference type="NCBI Taxonomy" id="151784"/>
    <lineage>
        <taxon>Bacteria</taxon>
        <taxon>Pseudomonadati</taxon>
        <taxon>Pseudomonadota</taxon>
        <taxon>Betaproteobacteria</taxon>
        <taxon>Burkholderiales</taxon>
        <taxon>Alcaligenaceae</taxon>
        <taxon>Pigmentiphaga</taxon>
    </lineage>
</organism>
<dbReference type="Gene3D" id="3.40.190.150">
    <property type="entry name" value="Bordetella uptake gene, domain 1"/>
    <property type="match status" value="1"/>
</dbReference>